<proteinExistence type="predicted"/>
<accession>A0A9D4GRK6</accession>
<name>A0A9D4GRK6_DREPO</name>
<dbReference type="EMBL" id="JAIWYP010000005">
    <property type="protein sequence ID" value="KAH3820211.1"/>
    <property type="molecule type" value="Genomic_DNA"/>
</dbReference>
<reference evidence="1" key="1">
    <citation type="journal article" date="2019" name="bioRxiv">
        <title>The Genome of the Zebra Mussel, Dreissena polymorpha: A Resource for Invasive Species Research.</title>
        <authorList>
            <person name="McCartney M.A."/>
            <person name="Auch B."/>
            <person name="Kono T."/>
            <person name="Mallez S."/>
            <person name="Zhang Y."/>
            <person name="Obille A."/>
            <person name="Becker A."/>
            <person name="Abrahante J.E."/>
            <person name="Garbe J."/>
            <person name="Badalamenti J.P."/>
            <person name="Herman A."/>
            <person name="Mangelson H."/>
            <person name="Liachko I."/>
            <person name="Sullivan S."/>
            <person name="Sone E.D."/>
            <person name="Koren S."/>
            <person name="Silverstein K.A.T."/>
            <person name="Beckman K.B."/>
            <person name="Gohl D.M."/>
        </authorList>
    </citation>
    <scope>NUCLEOTIDE SEQUENCE</scope>
    <source>
        <strain evidence="1">Duluth1</strain>
        <tissue evidence="1">Whole animal</tissue>
    </source>
</reference>
<comment type="caution">
    <text evidence="1">The sequence shown here is derived from an EMBL/GenBank/DDBJ whole genome shotgun (WGS) entry which is preliminary data.</text>
</comment>
<dbReference type="AlphaFoldDB" id="A0A9D4GRK6"/>
<reference evidence="1" key="2">
    <citation type="submission" date="2020-11" db="EMBL/GenBank/DDBJ databases">
        <authorList>
            <person name="McCartney M.A."/>
            <person name="Auch B."/>
            <person name="Kono T."/>
            <person name="Mallez S."/>
            <person name="Becker A."/>
            <person name="Gohl D.M."/>
            <person name="Silverstein K.A.T."/>
            <person name="Koren S."/>
            <person name="Bechman K.B."/>
            <person name="Herman A."/>
            <person name="Abrahante J.E."/>
            <person name="Garbe J."/>
        </authorList>
    </citation>
    <scope>NUCLEOTIDE SEQUENCE</scope>
    <source>
        <strain evidence="1">Duluth1</strain>
        <tissue evidence="1">Whole animal</tissue>
    </source>
</reference>
<organism evidence="1 2">
    <name type="scientific">Dreissena polymorpha</name>
    <name type="common">Zebra mussel</name>
    <name type="synonym">Mytilus polymorpha</name>
    <dbReference type="NCBI Taxonomy" id="45954"/>
    <lineage>
        <taxon>Eukaryota</taxon>
        <taxon>Metazoa</taxon>
        <taxon>Spiralia</taxon>
        <taxon>Lophotrochozoa</taxon>
        <taxon>Mollusca</taxon>
        <taxon>Bivalvia</taxon>
        <taxon>Autobranchia</taxon>
        <taxon>Heteroconchia</taxon>
        <taxon>Euheterodonta</taxon>
        <taxon>Imparidentia</taxon>
        <taxon>Neoheterodontei</taxon>
        <taxon>Myida</taxon>
        <taxon>Dreissenoidea</taxon>
        <taxon>Dreissenidae</taxon>
        <taxon>Dreissena</taxon>
    </lineage>
</organism>
<sequence>MGKSSNFKDLLNKLAFDLNKIADDIVVKMETVNECNTRLAEIALCPYPLTMTEHIDMMIQHEKTVKRMGGQIELRH</sequence>
<dbReference type="Proteomes" id="UP000828390">
    <property type="component" value="Unassembled WGS sequence"/>
</dbReference>
<gene>
    <name evidence="1" type="ORF">DPMN_121955</name>
</gene>
<keyword evidence="2" id="KW-1185">Reference proteome</keyword>
<evidence type="ECO:0000313" key="1">
    <source>
        <dbReference type="EMBL" id="KAH3820211.1"/>
    </source>
</evidence>
<evidence type="ECO:0000313" key="2">
    <source>
        <dbReference type="Proteomes" id="UP000828390"/>
    </source>
</evidence>
<protein>
    <submittedName>
        <fullName evidence="1">Uncharacterized protein</fullName>
    </submittedName>
</protein>